<evidence type="ECO:0000256" key="2">
    <source>
        <dbReference type="ARBA" id="ARBA00023136"/>
    </source>
</evidence>
<dbReference type="EMBL" id="QUMU01000014">
    <property type="protein sequence ID" value="REG24455.1"/>
    <property type="molecule type" value="Genomic_DNA"/>
</dbReference>
<dbReference type="Pfam" id="PF00691">
    <property type="entry name" value="OmpA"/>
    <property type="match status" value="1"/>
</dbReference>
<dbReference type="PRINTS" id="PR01021">
    <property type="entry name" value="OMPADOMAIN"/>
</dbReference>
<keyword evidence="3" id="KW-0998">Cell outer membrane</keyword>
<dbReference type="CDD" id="cd07185">
    <property type="entry name" value="OmpA_C-like"/>
    <property type="match status" value="1"/>
</dbReference>
<evidence type="ECO:0000256" key="4">
    <source>
        <dbReference type="PROSITE-ProRule" id="PRU00473"/>
    </source>
</evidence>
<proteinExistence type="predicted"/>
<evidence type="ECO:0000313" key="7">
    <source>
        <dbReference type="EMBL" id="AKJ01235.1"/>
    </source>
</evidence>
<feature type="signal peptide" evidence="5">
    <location>
        <begin position="1"/>
        <end position="17"/>
    </location>
</feature>
<dbReference type="GO" id="GO:0005509">
    <property type="term" value="F:calcium ion binding"/>
    <property type="evidence" value="ECO:0007669"/>
    <property type="project" value="InterPro"/>
</dbReference>
<dbReference type="InterPro" id="IPR036737">
    <property type="entry name" value="OmpA-like_sf"/>
</dbReference>
<evidence type="ECO:0000313" key="10">
    <source>
        <dbReference type="Proteomes" id="UP000256345"/>
    </source>
</evidence>
<dbReference type="RefSeq" id="WP_047855865.1">
    <property type="nucleotide sequence ID" value="NZ_CP011509.1"/>
</dbReference>
<feature type="chain" id="PRO_5042089912" evidence="5">
    <location>
        <begin position="18"/>
        <end position="562"/>
    </location>
</feature>
<gene>
    <name evidence="7" type="ORF">AA314_02861</name>
    <name evidence="8" type="ORF">ATI61_11463</name>
</gene>
<name>A0AAC8Q544_9BACT</name>
<dbReference type="InterPro" id="IPR006665">
    <property type="entry name" value="OmpA-like"/>
</dbReference>
<dbReference type="PANTHER" id="PTHR30329">
    <property type="entry name" value="STATOR ELEMENT OF FLAGELLAR MOTOR COMPLEX"/>
    <property type="match status" value="1"/>
</dbReference>
<dbReference type="InterPro" id="IPR006664">
    <property type="entry name" value="OMP_bac"/>
</dbReference>
<dbReference type="EMBL" id="CP011509">
    <property type="protein sequence ID" value="AKJ01235.1"/>
    <property type="molecule type" value="Genomic_DNA"/>
</dbReference>
<evidence type="ECO:0000313" key="8">
    <source>
        <dbReference type="EMBL" id="REG24455.1"/>
    </source>
</evidence>
<keyword evidence="5" id="KW-0732">Signal</keyword>
<dbReference type="GO" id="GO:0009279">
    <property type="term" value="C:cell outer membrane"/>
    <property type="evidence" value="ECO:0007669"/>
    <property type="project" value="UniProtKB-SubCell"/>
</dbReference>
<comment type="subcellular location">
    <subcellularLocation>
        <location evidence="1">Cell outer membrane</location>
    </subcellularLocation>
</comment>
<keyword evidence="10" id="KW-1185">Reference proteome</keyword>
<sequence length="562" mass="60810">MTKVIPCLIACLGFATAASGFDIHRAQPTPVGESSFMVDSPRFEAGTWSAGLSLDYAYRPLVLGVEEEDGRFQLLQVLIKHQLLGNLELSGSFCDCMTFSASVPLTLLERGSSREASPSMRGLSARATAAEEPLAGIVPVRGLGVSDPRFGLMVRLYGRPGESPFSASLGASVWVPVRKFFENTASHTSDLEARMLSTLVLAGTHQPLRWTFTGAFLLRPEARLGNLPSPEGSSAGSEVQFGASLQYVHPARGFSLGPEARYATLVTPRAYAFKPFFSSLEVLLGLHLRVGQRLRLGVAGGVGLQRQPGTPDFRLFVRMSYDALRKSASVPKPADSPTRPAFPRQELRILLAPPREEPPTVPPLSPEALRASLDHDDDGILDGKDVCPDTALGDTPDPRRLGCPAEDADHDSVFAPEDACPDRPGDPSLEARLNGCPVALVEEREDRLVPQQPIVFAANTDVLLVENLPVLQALAQAIQARPWIQQLRIEGHTDNSGSPDFNRVLSLRRAESVKRWLVEHGIGAALLRTSGHGPSRPITENTTEAGRAANRRVDFIIAERTP</sequence>
<dbReference type="AlphaFoldDB" id="A0AAC8Q544"/>
<evidence type="ECO:0000259" key="6">
    <source>
        <dbReference type="PROSITE" id="PS51123"/>
    </source>
</evidence>
<dbReference type="PANTHER" id="PTHR30329:SF21">
    <property type="entry name" value="LIPOPROTEIN YIAD-RELATED"/>
    <property type="match status" value="1"/>
</dbReference>
<protein>
    <submittedName>
        <fullName evidence="7">Outer membrane protein A</fullName>
    </submittedName>
    <submittedName>
        <fullName evidence="8">Outer membrane protein OmpA-like peptidoglycan-associated protein</fullName>
    </submittedName>
</protein>
<keyword evidence="2 4" id="KW-0472">Membrane</keyword>
<evidence type="ECO:0000313" key="9">
    <source>
        <dbReference type="Proteomes" id="UP000035579"/>
    </source>
</evidence>
<organism evidence="7 9">
    <name type="scientific">Archangium gephyra</name>
    <dbReference type="NCBI Taxonomy" id="48"/>
    <lineage>
        <taxon>Bacteria</taxon>
        <taxon>Pseudomonadati</taxon>
        <taxon>Myxococcota</taxon>
        <taxon>Myxococcia</taxon>
        <taxon>Myxococcales</taxon>
        <taxon>Cystobacterineae</taxon>
        <taxon>Archangiaceae</taxon>
        <taxon>Archangium</taxon>
    </lineage>
</organism>
<dbReference type="Proteomes" id="UP000035579">
    <property type="component" value="Chromosome"/>
</dbReference>
<reference evidence="7 9" key="1">
    <citation type="submission" date="2015-05" db="EMBL/GenBank/DDBJ databases">
        <title>Genome assembly of Archangium gephyra DSM 2261.</title>
        <authorList>
            <person name="Sharma G."/>
            <person name="Subramanian S."/>
        </authorList>
    </citation>
    <scope>NUCLEOTIDE SEQUENCE [LARGE SCALE GENOMIC DNA]</scope>
    <source>
        <strain evidence="7 9">DSM 2261</strain>
    </source>
</reference>
<dbReference type="InterPro" id="IPR050330">
    <property type="entry name" value="Bact_OuterMem_StrucFunc"/>
</dbReference>
<evidence type="ECO:0000256" key="1">
    <source>
        <dbReference type="ARBA" id="ARBA00004442"/>
    </source>
</evidence>
<dbReference type="Proteomes" id="UP000256345">
    <property type="component" value="Unassembled WGS sequence"/>
</dbReference>
<evidence type="ECO:0000256" key="3">
    <source>
        <dbReference type="ARBA" id="ARBA00023237"/>
    </source>
</evidence>
<dbReference type="KEGG" id="age:AA314_02861"/>
<dbReference type="InterPro" id="IPR028974">
    <property type="entry name" value="TSP_type-3_rpt"/>
</dbReference>
<reference evidence="8 10" key="2">
    <citation type="submission" date="2018-08" db="EMBL/GenBank/DDBJ databases">
        <title>Genomic Encyclopedia of Archaeal and Bacterial Type Strains, Phase II (KMG-II): from individual species to whole genera.</title>
        <authorList>
            <person name="Goeker M."/>
        </authorList>
    </citation>
    <scope>NUCLEOTIDE SEQUENCE [LARGE SCALE GENOMIC DNA]</scope>
    <source>
        <strain evidence="8 10">DSM 2261</strain>
    </source>
</reference>
<evidence type="ECO:0000256" key="5">
    <source>
        <dbReference type="SAM" id="SignalP"/>
    </source>
</evidence>
<dbReference type="Gene3D" id="3.30.1330.60">
    <property type="entry name" value="OmpA-like domain"/>
    <property type="match status" value="1"/>
</dbReference>
<feature type="domain" description="OmpA-like" evidence="6">
    <location>
        <begin position="443"/>
        <end position="561"/>
    </location>
</feature>
<dbReference type="PROSITE" id="PS51123">
    <property type="entry name" value="OMPA_2"/>
    <property type="match status" value="1"/>
</dbReference>
<accession>A0AAC8Q544</accession>
<dbReference type="SUPFAM" id="SSF103647">
    <property type="entry name" value="TSP type-3 repeat"/>
    <property type="match status" value="1"/>
</dbReference>
<dbReference type="SUPFAM" id="SSF103088">
    <property type="entry name" value="OmpA-like"/>
    <property type="match status" value="1"/>
</dbReference>